<gene>
    <name evidence="1" type="ORF">I4F81_010915</name>
</gene>
<proteinExistence type="predicted"/>
<dbReference type="Proteomes" id="UP000798662">
    <property type="component" value="Chromosome 3"/>
</dbReference>
<dbReference type="EMBL" id="CM020620">
    <property type="protein sequence ID" value="KAK1868427.1"/>
    <property type="molecule type" value="Genomic_DNA"/>
</dbReference>
<evidence type="ECO:0000313" key="2">
    <source>
        <dbReference type="Proteomes" id="UP000798662"/>
    </source>
</evidence>
<reference evidence="1" key="1">
    <citation type="submission" date="2019-11" db="EMBL/GenBank/DDBJ databases">
        <title>Nori genome reveals adaptations in red seaweeds to the harsh intertidal environment.</title>
        <authorList>
            <person name="Wang D."/>
            <person name="Mao Y."/>
        </authorList>
    </citation>
    <scope>NUCLEOTIDE SEQUENCE</scope>
    <source>
        <tissue evidence="1">Gametophyte</tissue>
    </source>
</reference>
<comment type="caution">
    <text evidence="1">The sequence shown here is derived from an EMBL/GenBank/DDBJ whole genome shotgun (WGS) entry which is preliminary data.</text>
</comment>
<evidence type="ECO:0000313" key="1">
    <source>
        <dbReference type="EMBL" id="KAK1868427.1"/>
    </source>
</evidence>
<organism evidence="1 2">
    <name type="scientific">Pyropia yezoensis</name>
    <name type="common">Susabi-nori</name>
    <name type="synonym">Porphyra yezoensis</name>
    <dbReference type="NCBI Taxonomy" id="2788"/>
    <lineage>
        <taxon>Eukaryota</taxon>
        <taxon>Rhodophyta</taxon>
        <taxon>Bangiophyceae</taxon>
        <taxon>Bangiales</taxon>
        <taxon>Bangiaceae</taxon>
        <taxon>Pyropia</taxon>
    </lineage>
</organism>
<accession>A0ACC3CE16</accession>
<sequence>MAGGTPSPPRSALKSRGGKPAGSDLPPRRPSFVDVSVGGNVDVDERRSRLLARLNQIDLEKTRLASVQAAHAPSSAAPSREAVAAAAAGTRGGSAGGGGKGDGRGGGMDYPVANTMDAEHPEQHSSGAPTLPAALPAAAAAAAAVTGAVGYPPAASPVLSARATTGTDGALPSYGHHGSYDPLRLIGSGAALPGGVDEAAARSKARPKKGMKKSRSGRAARGSVAAGGVVGAPAFGGRQASYCSRLIKDMLRIKDASSFSKPITSIWTPEQLPGYLDIVKRPMDLGTVLQNLHDGLYHTLPPSEGTGRGGGGEGTEGAAVQTAGDAMAPDSRAELTPFVAAAKEFDPAAFAADVRLVFQNALAYNTPGDPFHTAATRLLGRFEDKFGSLPDVDAPPDRRRPSGTKSGTKSEPVDAASSRARHSTRKRSAPEELSRATRGGHDGVDAAAKVPRRGANGDVNSGVADSRNRDAQRPLVDSSPARRASGAGRSAAPASKRVKKRRVDHRSGGGRGRKGVAAGAAVGAAVEESVMSGSAVQAVERQSAAVLERELLNLRSRAAAAGDKSSVTALRDVPMTYEGKVELSINVNQLPSEQLQKLVALVARSTSASFPVNEEQEIELDIDSLDNHTLRDMEAMIFATLLKGRKQPSKAQLTALRKEIAIVQARLEEAKMREAAEAAAAPPPLPPLSGGEHAGAAASGGPPKRRPRAPRSFLSSSSSGSGSSSSSRGSGSSSSGSSTGSSSSSGSGASGSSRRRLRALAVADKHRLAAAITRPSPAASTTAAAAVPLYPTSGFSRMAGATLAAARSPVSEFRPGGRPPAYAKPSGGGSPGEALIGAAAAAETLRECPSDEEGKAAGPTGSPTSNPRQHGGADIQVPTSGVPPRLAVAHRDGGSQQRPVAGEKRCRSGGGGELQPPTPTPEHPGPCGGTRAALPPHAASGRPPRALPLRSEDDINIPAADSGGEVHAGSCHSSEPPRPMRDERQGDRPTELPAEQVDAGRHSSARATDSGDRYVETGAANELPAGDGSGAAATSPGTLPVGETAAPPRVGTAGLGSVSESEADSRRGRPSPS</sequence>
<keyword evidence="2" id="KW-1185">Reference proteome</keyword>
<protein>
    <submittedName>
        <fullName evidence="1">Uncharacterized protein</fullName>
    </submittedName>
</protein>
<name>A0ACC3CE16_PYRYE</name>